<dbReference type="Proteomes" id="UP000824262">
    <property type="component" value="Unassembled WGS sequence"/>
</dbReference>
<evidence type="ECO:0000256" key="1">
    <source>
        <dbReference type="ARBA" id="ARBA00004651"/>
    </source>
</evidence>
<feature type="transmembrane region" description="Helical" evidence="7">
    <location>
        <begin position="86"/>
        <end position="107"/>
    </location>
</feature>
<comment type="caution">
    <text evidence="9">The sequence shown here is derived from an EMBL/GenBank/DDBJ whole genome shotgun (WGS) entry which is preliminary data.</text>
</comment>
<evidence type="ECO:0000256" key="2">
    <source>
        <dbReference type="ARBA" id="ARBA00007362"/>
    </source>
</evidence>
<evidence type="ECO:0000256" key="6">
    <source>
        <dbReference type="ARBA" id="ARBA00023136"/>
    </source>
</evidence>
<dbReference type="InterPro" id="IPR000620">
    <property type="entry name" value="EamA_dom"/>
</dbReference>
<feature type="transmembrane region" description="Helical" evidence="7">
    <location>
        <begin position="63"/>
        <end position="80"/>
    </location>
</feature>
<gene>
    <name evidence="9" type="ORF">IAB77_04330</name>
</gene>
<feature type="transmembrane region" description="Helical" evidence="7">
    <location>
        <begin position="237"/>
        <end position="255"/>
    </location>
</feature>
<accession>A0A9D0ZD87</accession>
<proteinExistence type="inferred from homology"/>
<name>A0A9D0ZD87_9FIRM</name>
<dbReference type="InterPro" id="IPR051258">
    <property type="entry name" value="Diverse_Substrate_Transporter"/>
</dbReference>
<evidence type="ECO:0000313" key="9">
    <source>
        <dbReference type="EMBL" id="HIQ78468.1"/>
    </source>
</evidence>
<evidence type="ECO:0000256" key="4">
    <source>
        <dbReference type="ARBA" id="ARBA00022692"/>
    </source>
</evidence>
<comment type="similarity">
    <text evidence="2">Belongs to the EamA transporter family.</text>
</comment>
<evidence type="ECO:0000256" key="3">
    <source>
        <dbReference type="ARBA" id="ARBA00022475"/>
    </source>
</evidence>
<dbReference type="GO" id="GO:0005886">
    <property type="term" value="C:plasma membrane"/>
    <property type="evidence" value="ECO:0007669"/>
    <property type="project" value="UniProtKB-SubCell"/>
</dbReference>
<feature type="transmembrane region" description="Helical" evidence="7">
    <location>
        <begin position="261"/>
        <end position="277"/>
    </location>
</feature>
<feature type="transmembrane region" description="Helical" evidence="7">
    <location>
        <begin position="145"/>
        <end position="162"/>
    </location>
</feature>
<feature type="transmembrane region" description="Helical" evidence="7">
    <location>
        <begin position="174"/>
        <end position="192"/>
    </location>
</feature>
<dbReference type="InterPro" id="IPR037185">
    <property type="entry name" value="EmrE-like"/>
</dbReference>
<organism evidence="9 10">
    <name type="scientific">Candidatus Scatomorpha intestinavium</name>
    <dbReference type="NCBI Taxonomy" id="2840922"/>
    <lineage>
        <taxon>Bacteria</taxon>
        <taxon>Bacillati</taxon>
        <taxon>Bacillota</taxon>
        <taxon>Clostridia</taxon>
        <taxon>Eubacteriales</taxon>
        <taxon>Candidatus Scatomorpha</taxon>
    </lineage>
</organism>
<reference evidence="9" key="1">
    <citation type="submission" date="2020-10" db="EMBL/GenBank/DDBJ databases">
        <authorList>
            <person name="Gilroy R."/>
        </authorList>
    </citation>
    <scope>NUCLEOTIDE SEQUENCE</scope>
    <source>
        <strain evidence="9">ChiBcolR7-354</strain>
    </source>
</reference>
<dbReference type="EMBL" id="DVGA01000042">
    <property type="protein sequence ID" value="HIQ78468.1"/>
    <property type="molecule type" value="Genomic_DNA"/>
</dbReference>
<dbReference type="PANTHER" id="PTHR42920">
    <property type="entry name" value="OS03G0707200 PROTEIN-RELATED"/>
    <property type="match status" value="1"/>
</dbReference>
<dbReference type="AlphaFoldDB" id="A0A9D0ZD87"/>
<feature type="transmembrane region" description="Helical" evidence="7">
    <location>
        <begin position="32"/>
        <end position="51"/>
    </location>
</feature>
<evidence type="ECO:0000313" key="10">
    <source>
        <dbReference type="Proteomes" id="UP000824262"/>
    </source>
</evidence>
<sequence length="285" mass="29690">MKDQIKYIAAMLIYGTNGIVASFIDLPSEEIVLMRTLIGGALLSLLVLLSRSRPEPGAVKSQGLKLLCAGVCLGANWALLFEAYKLAGVSMATLMDYCAPVIVLLLSPLLLRQKQGARAYIGMAAAIFGLVLALGIGGVHITGTALAVGLAAAVFYAGLIILNQMIKGFSGLQLTAAELVIAAVVMLCYVLLRGGSIRLPGNEGGTAALLVLCTVNTALACYLYFSSMNRLRARTVALLGYIDPVSALVFAAVFLNESMTALQIFGAALVLAGAAYGQSGGKERL</sequence>
<evidence type="ECO:0000259" key="8">
    <source>
        <dbReference type="Pfam" id="PF00892"/>
    </source>
</evidence>
<dbReference type="Pfam" id="PF00892">
    <property type="entry name" value="EamA"/>
    <property type="match status" value="2"/>
</dbReference>
<protein>
    <submittedName>
        <fullName evidence="9">EamA family transporter</fullName>
    </submittedName>
</protein>
<keyword evidence="5 7" id="KW-1133">Transmembrane helix</keyword>
<evidence type="ECO:0000256" key="5">
    <source>
        <dbReference type="ARBA" id="ARBA00022989"/>
    </source>
</evidence>
<keyword evidence="4 7" id="KW-0812">Transmembrane</keyword>
<feature type="domain" description="EamA" evidence="8">
    <location>
        <begin position="146"/>
        <end position="275"/>
    </location>
</feature>
<comment type="subcellular location">
    <subcellularLocation>
        <location evidence="1">Cell membrane</location>
        <topology evidence="1">Multi-pass membrane protein</topology>
    </subcellularLocation>
</comment>
<reference evidence="9" key="2">
    <citation type="journal article" date="2021" name="PeerJ">
        <title>Extensive microbial diversity within the chicken gut microbiome revealed by metagenomics and culture.</title>
        <authorList>
            <person name="Gilroy R."/>
            <person name="Ravi A."/>
            <person name="Getino M."/>
            <person name="Pursley I."/>
            <person name="Horton D.L."/>
            <person name="Alikhan N.F."/>
            <person name="Baker D."/>
            <person name="Gharbi K."/>
            <person name="Hall N."/>
            <person name="Watson M."/>
            <person name="Adriaenssens E.M."/>
            <person name="Foster-Nyarko E."/>
            <person name="Jarju S."/>
            <person name="Secka A."/>
            <person name="Antonio M."/>
            <person name="Oren A."/>
            <person name="Chaudhuri R.R."/>
            <person name="La Ragione R."/>
            <person name="Hildebrand F."/>
            <person name="Pallen M.J."/>
        </authorList>
    </citation>
    <scope>NUCLEOTIDE SEQUENCE</scope>
    <source>
        <strain evidence="9">ChiBcolR7-354</strain>
    </source>
</reference>
<feature type="transmembrane region" description="Helical" evidence="7">
    <location>
        <begin position="119"/>
        <end position="139"/>
    </location>
</feature>
<evidence type="ECO:0000256" key="7">
    <source>
        <dbReference type="SAM" id="Phobius"/>
    </source>
</evidence>
<feature type="domain" description="EamA" evidence="8">
    <location>
        <begin position="8"/>
        <end position="134"/>
    </location>
</feature>
<feature type="transmembrane region" description="Helical" evidence="7">
    <location>
        <begin position="7"/>
        <end position="26"/>
    </location>
</feature>
<keyword evidence="6 7" id="KW-0472">Membrane</keyword>
<dbReference type="SUPFAM" id="SSF103481">
    <property type="entry name" value="Multidrug resistance efflux transporter EmrE"/>
    <property type="match status" value="2"/>
</dbReference>
<dbReference type="PANTHER" id="PTHR42920:SF5">
    <property type="entry name" value="EAMA DOMAIN-CONTAINING PROTEIN"/>
    <property type="match status" value="1"/>
</dbReference>
<feature type="transmembrane region" description="Helical" evidence="7">
    <location>
        <begin position="204"/>
        <end position="225"/>
    </location>
</feature>
<keyword evidence="3" id="KW-1003">Cell membrane</keyword>